<reference evidence="2 3" key="1">
    <citation type="submission" date="2024-09" db="EMBL/GenBank/DDBJ databases">
        <title>Rethinking Asexuality: The Enigmatic Case of Functional Sexual Genes in Lepraria (Stereocaulaceae).</title>
        <authorList>
            <person name="Doellman M."/>
            <person name="Sun Y."/>
            <person name="Barcenas-Pena A."/>
            <person name="Lumbsch H.T."/>
            <person name="Grewe F."/>
        </authorList>
    </citation>
    <scope>NUCLEOTIDE SEQUENCE [LARGE SCALE GENOMIC DNA]</scope>
    <source>
        <strain evidence="2 3">Grewe 0041</strain>
    </source>
</reference>
<proteinExistence type="predicted"/>
<dbReference type="PANTHER" id="PTHR40129">
    <property type="entry name" value="KETOPANTOATE REDUCTASE N-TERMINAL DOMAIN-CONTAINING PROTEIN"/>
    <property type="match status" value="1"/>
</dbReference>
<sequence length="353" mass="38625">MTQLTAPSTPPPSSISASTSPNTPVDLLILGAGWTSTFLIPLLEEQKITYAATTRSGHNNTIPFNFDPSSSDTVGYERLPPAETVLITFPLKGDGQSKLLTDLYGETHQKIADAVRWIQLGSTGIFTEKGWNDSDSAYDKSNVRAVAEDELFSHRGNRACVLNLAGLYGGTRQPQNWVTRVAKSKSEVKAKLAVHLIHGRDVSRAIIAAHGKFEKVGGKRWIVMDLHVYDWWDLFLSWGKYARESAGEGAREVDGKGDGEGGLEYERWVVELMGEEGVRGALPRGSRAWGGYWMGGVLECCWGSAGGGEGELTKETRAGLERTMLQDVDTITKFKTSEFTQFPLPNIGKSLDL</sequence>
<dbReference type="PANTHER" id="PTHR40129:SF2">
    <property type="entry name" value="KETOPANTOATE REDUCTASE N-TERMINAL DOMAIN-CONTAINING PROTEIN"/>
    <property type="match status" value="1"/>
</dbReference>
<comment type="caution">
    <text evidence="2">The sequence shown here is derived from an EMBL/GenBank/DDBJ whole genome shotgun (WGS) entry which is preliminary data.</text>
</comment>
<accession>A0ABR4BJQ6</accession>
<evidence type="ECO:0000256" key="1">
    <source>
        <dbReference type="SAM" id="MobiDB-lite"/>
    </source>
</evidence>
<dbReference type="Gene3D" id="3.40.50.720">
    <property type="entry name" value="NAD(P)-binding Rossmann-like Domain"/>
    <property type="match status" value="1"/>
</dbReference>
<dbReference type="EMBL" id="JBHFEH010000003">
    <property type="protein sequence ID" value="KAL2058061.1"/>
    <property type="molecule type" value="Genomic_DNA"/>
</dbReference>
<dbReference type="Proteomes" id="UP001590951">
    <property type="component" value="Unassembled WGS sequence"/>
</dbReference>
<name>A0ABR4BJQ6_9LECA</name>
<gene>
    <name evidence="2" type="ORF">ABVK25_001679</name>
</gene>
<evidence type="ECO:0000313" key="3">
    <source>
        <dbReference type="Proteomes" id="UP001590951"/>
    </source>
</evidence>
<protein>
    <submittedName>
        <fullName evidence="2">Uncharacterized protein</fullName>
    </submittedName>
</protein>
<keyword evidence="3" id="KW-1185">Reference proteome</keyword>
<feature type="region of interest" description="Disordered" evidence="1">
    <location>
        <begin position="1"/>
        <end position="20"/>
    </location>
</feature>
<evidence type="ECO:0000313" key="2">
    <source>
        <dbReference type="EMBL" id="KAL2058061.1"/>
    </source>
</evidence>
<organism evidence="2 3">
    <name type="scientific">Lepraria finkii</name>
    <dbReference type="NCBI Taxonomy" id="1340010"/>
    <lineage>
        <taxon>Eukaryota</taxon>
        <taxon>Fungi</taxon>
        <taxon>Dikarya</taxon>
        <taxon>Ascomycota</taxon>
        <taxon>Pezizomycotina</taxon>
        <taxon>Lecanoromycetes</taxon>
        <taxon>OSLEUM clade</taxon>
        <taxon>Lecanoromycetidae</taxon>
        <taxon>Lecanorales</taxon>
        <taxon>Lecanorineae</taxon>
        <taxon>Stereocaulaceae</taxon>
        <taxon>Lepraria</taxon>
    </lineage>
</organism>